<keyword evidence="3" id="KW-1133">Transmembrane helix</keyword>
<evidence type="ECO:0000313" key="6">
    <source>
        <dbReference type="Proteomes" id="UP001175271"/>
    </source>
</evidence>
<feature type="compositionally biased region" description="Basic and acidic residues" evidence="2">
    <location>
        <begin position="324"/>
        <end position="336"/>
    </location>
</feature>
<keyword evidence="1" id="KW-0175">Coiled coil</keyword>
<dbReference type="EMBL" id="JAUCMV010000004">
    <property type="protein sequence ID" value="KAK0402922.1"/>
    <property type="molecule type" value="Genomic_DNA"/>
</dbReference>
<evidence type="ECO:0000313" key="5">
    <source>
        <dbReference type="EMBL" id="KAK0402922.1"/>
    </source>
</evidence>
<name>A0AA39HBS9_9BILA</name>
<reference evidence="5" key="1">
    <citation type="submission" date="2023-06" db="EMBL/GenBank/DDBJ databases">
        <title>Genomic analysis of the entomopathogenic nematode Steinernema hermaphroditum.</title>
        <authorList>
            <person name="Schwarz E.M."/>
            <person name="Heppert J.K."/>
            <person name="Baniya A."/>
            <person name="Schwartz H.T."/>
            <person name="Tan C.-H."/>
            <person name="Antoshechkin I."/>
            <person name="Sternberg P.W."/>
            <person name="Goodrich-Blair H."/>
            <person name="Dillman A.R."/>
        </authorList>
    </citation>
    <scope>NUCLEOTIDE SEQUENCE</scope>
    <source>
        <strain evidence="5">PS9179</strain>
        <tissue evidence="5">Whole animal</tissue>
    </source>
</reference>
<feature type="region of interest" description="Disordered" evidence="2">
    <location>
        <begin position="229"/>
        <end position="256"/>
    </location>
</feature>
<protein>
    <submittedName>
        <fullName evidence="5">Uncharacterized protein</fullName>
    </submittedName>
</protein>
<gene>
    <name evidence="5" type="ORF">QR680_016614</name>
</gene>
<feature type="transmembrane region" description="Helical" evidence="3">
    <location>
        <begin position="171"/>
        <end position="193"/>
    </location>
</feature>
<feature type="coiled-coil region" evidence="1">
    <location>
        <begin position="135"/>
        <end position="169"/>
    </location>
</feature>
<evidence type="ECO:0000256" key="4">
    <source>
        <dbReference type="SAM" id="SignalP"/>
    </source>
</evidence>
<keyword evidence="3" id="KW-0472">Membrane</keyword>
<keyword evidence="3" id="KW-0812">Transmembrane</keyword>
<sequence length="521" mass="61632">MRKAFLFTLFLLCGLFGLGESIVCFCYGVGCKYNLKDMNESMPGIYCEGNHCILEVPETDSKTYPSCGAEIIEKDECVDVDDPPYRSVDPRVPGYYGRRKRICRCKTDNCNSFTLDKEWDLLHPTTTTTESPEVVWRRKQKLKETEEERRREEERRARAEKRAQEAKKLPVGLHLTITVIVIGVMGCALLFAFREKLTVRRYYHNRRYVNETAVLVQSPVQPQTVLLVQPPHNTNFPRPSDLPRAEPRVDDSPPAYEDVLNSIAKDSRDAKFNLKGCWRVWTAGENNDHHDHHNNNDHDNFDNPNNHLYDNNSNDHLYNDDTNDDVHDDHTKDDYRRGRRTDESHLQVHFYYCCCYNRENRRLLPGRRCSNNPDIDDDSFKQHYDFDYDHRSREPKELDCLDFFDHIRDFNFIGTVHDHRPLHNYCNFTIHHFRLVFDFHVDCIAAYSHHGDVNIHFLGVFDFHLNDRNINSDGDWQYIHHHPFGEYFFLHDDLYHFHFDSHEPEDKHNDSNKNHLHFSVA</sequence>
<evidence type="ECO:0000256" key="1">
    <source>
        <dbReference type="SAM" id="Coils"/>
    </source>
</evidence>
<feature type="chain" id="PRO_5041250220" evidence="4">
    <location>
        <begin position="22"/>
        <end position="521"/>
    </location>
</feature>
<dbReference type="Proteomes" id="UP001175271">
    <property type="component" value="Unassembled WGS sequence"/>
</dbReference>
<evidence type="ECO:0000256" key="3">
    <source>
        <dbReference type="SAM" id="Phobius"/>
    </source>
</evidence>
<evidence type="ECO:0000256" key="2">
    <source>
        <dbReference type="SAM" id="MobiDB-lite"/>
    </source>
</evidence>
<feature type="compositionally biased region" description="Basic and acidic residues" evidence="2">
    <location>
        <begin position="291"/>
        <end position="301"/>
    </location>
</feature>
<feature type="region of interest" description="Disordered" evidence="2">
    <location>
        <begin position="291"/>
        <end position="336"/>
    </location>
</feature>
<keyword evidence="4" id="KW-0732">Signal</keyword>
<comment type="caution">
    <text evidence="5">The sequence shown here is derived from an EMBL/GenBank/DDBJ whole genome shotgun (WGS) entry which is preliminary data.</text>
</comment>
<feature type="signal peptide" evidence="4">
    <location>
        <begin position="1"/>
        <end position="21"/>
    </location>
</feature>
<dbReference type="AlphaFoldDB" id="A0AA39HBS9"/>
<proteinExistence type="predicted"/>
<keyword evidence="6" id="KW-1185">Reference proteome</keyword>
<organism evidence="5 6">
    <name type="scientific">Steinernema hermaphroditum</name>
    <dbReference type="NCBI Taxonomy" id="289476"/>
    <lineage>
        <taxon>Eukaryota</taxon>
        <taxon>Metazoa</taxon>
        <taxon>Ecdysozoa</taxon>
        <taxon>Nematoda</taxon>
        <taxon>Chromadorea</taxon>
        <taxon>Rhabditida</taxon>
        <taxon>Tylenchina</taxon>
        <taxon>Panagrolaimomorpha</taxon>
        <taxon>Strongyloidoidea</taxon>
        <taxon>Steinernematidae</taxon>
        <taxon>Steinernema</taxon>
    </lineage>
</organism>
<accession>A0AA39HBS9</accession>
<feature type="compositionally biased region" description="Basic and acidic residues" evidence="2">
    <location>
        <begin position="241"/>
        <end position="251"/>
    </location>
</feature>